<keyword evidence="1" id="KW-0812">Transmembrane</keyword>
<evidence type="ECO:0000256" key="1">
    <source>
        <dbReference type="SAM" id="Phobius"/>
    </source>
</evidence>
<feature type="transmembrane region" description="Helical" evidence="1">
    <location>
        <begin position="197"/>
        <end position="219"/>
    </location>
</feature>
<feature type="transmembrane region" description="Helical" evidence="1">
    <location>
        <begin position="231"/>
        <end position="250"/>
    </location>
</feature>
<keyword evidence="3" id="KW-1185">Reference proteome</keyword>
<feature type="transmembrane region" description="Helical" evidence="1">
    <location>
        <begin position="12"/>
        <end position="32"/>
    </location>
</feature>
<dbReference type="RefSeq" id="WP_154476067.1">
    <property type="nucleotide sequence ID" value="NZ_VULY01000018.1"/>
</dbReference>
<sequence length="281" mass="30139">MIKRLLQGGVIGLANIIPGVSGGTMMVVMGIYDKLIHCITHLKSEFKKSVQFLLPIFIGTGISLVIFAKVIEYCFANFPIQTNLLFCGLIAGSLPIMFRQVKGKKISVGMLLSFLAFFSLVCIMAWMGEKEGQAADVSLNLVNSLKLFGVGVVAAATMVIPGVSGSMMLMIMGYYTVIINTINDFVQALIQVDISGAFHYGMILAPFGIGVVVGIFLIAKMIEIIFQKARTHAYWAIIGLIAASPLAILSKTDWQGLSLITGVTGAVLFGAGWFVASKLSD</sequence>
<dbReference type="PANTHER" id="PTHR37308">
    <property type="entry name" value="INTEGRAL MEMBRANE PROTEIN"/>
    <property type="match status" value="1"/>
</dbReference>
<organism evidence="2 3">
    <name type="scientific">Suipraeoptans intestinalis</name>
    <dbReference type="NCBI Taxonomy" id="2606628"/>
    <lineage>
        <taxon>Bacteria</taxon>
        <taxon>Bacillati</taxon>
        <taxon>Bacillota</taxon>
        <taxon>Clostridia</taxon>
        <taxon>Lachnospirales</taxon>
        <taxon>Lachnospiraceae</taxon>
        <taxon>Suipraeoptans</taxon>
    </lineage>
</organism>
<feature type="transmembrane region" description="Helical" evidence="1">
    <location>
        <begin position="83"/>
        <end position="100"/>
    </location>
</feature>
<evidence type="ECO:0000313" key="2">
    <source>
        <dbReference type="EMBL" id="MSR93227.1"/>
    </source>
</evidence>
<name>A0A6N7UZA2_9FIRM</name>
<comment type="caution">
    <text evidence="2">The sequence shown here is derived from an EMBL/GenBank/DDBJ whole genome shotgun (WGS) entry which is preliminary data.</text>
</comment>
<evidence type="ECO:0000313" key="3">
    <source>
        <dbReference type="Proteomes" id="UP000434409"/>
    </source>
</evidence>
<feature type="transmembrane region" description="Helical" evidence="1">
    <location>
        <begin position="52"/>
        <end position="71"/>
    </location>
</feature>
<feature type="transmembrane region" description="Helical" evidence="1">
    <location>
        <begin position="106"/>
        <end position="126"/>
    </location>
</feature>
<gene>
    <name evidence="2" type="ORF">FYJ34_02825</name>
</gene>
<reference evidence="2 3" key="1">
    <citation type="submission" date="2019-08" db="EMBL/GenBank/DDBJ databases">
        <title>In-depth cultivation of the pig gut microbiome towards novel bacterial diversity and tailored functional studies.</title>
        <authorList>
            <person name="Wylensek D."/>
            <person name="Hitch T.C.A."/>
            <person name="Clavel T."/>
        </authorList>
    </citation>
    <scope>NUCLEOTIDE SEQUENCE [LARGE SCALE GENOMIC DNA]</scope>
    <source>
        <strain evidence="2 3">68-1-5</strain>
    </source>
</reference>
<feature type="transmembrane region" description="Helical" evidence="1">
    <location>
        <begin position="256"/>
        <end position="276"/>
    </location>
</feature>
<dbReference type="AlphaFoldDB" id="A0A6N7UZA2"/>
<dbReference type="EMBL" id="VULY01000018">
    <property type="protein sequence ID" value="MSR93227.1"/>
    <property type="molecule type" value="Genomic_DNA"/>
</dbReference>
<accession>A0A6N7UZA2</accession>
<keyword evidence="1" id="KW-0472">Membrane</keyword>
<feature type="transmembrane region" description="Helical" evidence="1">
    <location>
        <begin position="147"/>
        <end position="177"/>
    </location>
</feature>
<protein>
    <submittedName>
        <fullName evidence="2">DUF368 domain-containing protein</fullName>
    </submittedName>
</protein>
<dbReference type="PANTHER" id="PTHR37308:SF1">
    <property type="entry name" value="POLYPRENYL-PHOSPHATE TRANSPORTER"/>
    <property type="match status" value="1"/>
</dbReference>
<dbReference type="InterPro" id="IPR007163">
    <property type="entry name" value="VCA0040-like"/>
</dbReference>
<dbReference type="Proteomes" id="UP000434409">
    <property type="component" value="Unassembled WGS sequence"/>
</dbReference>
<dbReference type="Pfam" id="PF04018">
    <property type="entry name" value="VCA0040-like"/>
    <property type="match status" value="1"/>
</dbReference>
<keyword evidence="1" id="KW-1133">Transmembrane helix</keyword>
<proteinExistence type="predicted"/>